<organism evidence="3 4">
    <name type="scientific">Anaeramoeba flamelloides</name>
    <dbReference type="NCBI Taxonomy" id="1746091"/>
    <lineage>
        <taxon>Eukaryota</taxon>
        <taxon>Metamonada</taxon>
        <taxon>Anaeramoebidae</taxon>
        <taxon>Anaeramoeba</taxon>
    </lineage>
</organism>
<dbReference type="Proteomes" id="UP001150062">
    <property type="component" value="Unassembled WGS sequence"/>
</dbReference>
<evidence type="ECO:0000313" key="4">
    <source>
        <dbReference type="Proteomes" id="UP001150062"/>
    </source>
</evidence>
<feature type="compositionally biased region" description="Low complexity" evidence="2">
    <location>
        <begin position="42"/>
        <end position="51"/>
    </location>
</feature>
<name>A0ABQ8YZ40_9EUKA</name>
<sequence>MSNSYSDSSSDEGIFSVIRGGNMETRSFFQKKEENSISVHPNQRNNQNNNHQLLKVNSPRTKLNLGTNSPYYEPKIQIDENQRTTSLFSDTNNSSVIFEPRRIQSNVDSGEVGIGTTFIFGKLSKTKQKNNDKNSNPFLDLFNQGSNQIEKKINQNFLSVNPLDDKLSRSSAGLESVIFQRTDNREHIDNAQESPDVSVRFPKSRVLKMKQITQPQQKKVTEKENKKENEGQKLELFNQLLFQNQQNQQKDIDTNSPIFLEKIHNENNLIKKEIEQKKEHIKKLLEIAYQQKIKISQLSKQL</sequence>
<dbReference type="EMBL" id="JAOAOG010000093">
    <property type="protein sequence ID" value="KAJ6249747.1"/>
    <property type="molecule type" value="Genomic_DNA"/>
</dbReference>
<feature type="region of interest" description="Disordered" evidence="2">
    <location>
        <begin position="32"/>
        <end position="51"/>
    </location>
</feature>
<accession>A0ABQ8YZ40</accession>
<evidence type="ECO:0000313" key="3">
    <source>
        <dbReference type="EMBL" id="KAJ6249747.1"/>
    </source>
</evidence>
<reference evidence="3" key="1">
    <citation type="submission" date="2022-08" db="EMBL/GenBank/DDBJ databases">
        <title>Novel sulfate-reducing endosymbionts in the free-living metamonad Anaeramoeba.</title>
        <authorList>
            <person name="Jerlstrom-Hultqvist J."/>
            <person name="Cepicka I."/>
            <person name="Gallot-Lavallee L."/>
            <person name="Salas-Leiva D."/>
            <person name="Curtis B.A."/>
            <person name="Zahonova K."/>
            <person name="Pipaliya S."/>
            <person name="Dacks J."/>
            <person name="Roger A.J."/>
        </authorList>
    </citation>
    <scope>NUCLEOTIDE SEQUENCE</scope>
    <source>
        <strain evidence="3">Schooner1</strain>
    </source>
</reference>
<protein>
    <submittedName>
        <fullName evidence="3">Uncharacterized protein</fullName>
    </submittedName>
</protein>
<comment type="caution">
    <text evidence="3">The sequence shown here is derived from an EMBL/GenBank/DDBJ whole genome shotgun (WGS) entry which is preliminary data.</text>
</comment>
<evidence type="ECO:0000256" key="2">
    <source>
        <dbReference type="SAM" id="MobiDB-lite"/>
    </source>
</evidence>
<proteinExistence type="predicted"/>
<feature type="coiled-coil region" evidence="1">
    <location>
        <begin position="260"/>
        <end position="291"/>
    </location>
</feature>
<evidence type="ECO:0000256" key="1">
    <source>
        <dbReference type="SAM" id="Coils"/>
    </source>
</evidence>
<keyword evidence="1" id="KW-0175">Coiled coil</keyword>
<gene>
    <name evidence="3" type="ORF">M0813_16734</name>
</gene>
<keyword evidence="4" id="KW-1185">Reference proteome</keyword>